<organism evidence="1">
    <name type="scientific">Timema cristinae</name>
    <name type="common">Walking stick</name>
    <dbReference type="NCBI Taxonomy" id="61476"/>
    <lineage>
        <taxon>Eukaryota</taxon>
        <taxon>Metazoa</taxon>
        <taxon>Ecdysozoa</taxon>
        <taxon>Arthropoda</taxon>
        <taxon>Hexapoda</taxon>
        <taxon>Insecta</taxon>
        <taxon>Pterygota</taxon>
        <taxon>Neoptera</taxon>
        <taxon>Polyneoptera</taxon>
        <taxon>Phasmatodea</taxon>
        <taxon>Timematodea</taxon>
        <taxon>Timematoidea</taxon>
        <taxon>Timematidae</taxon>
        <taxon>Timema</taxon>
    </lineage>
</organism>
<dbReference type="AlphaFoldDB" id="A0A7R9H047"/>
<accession>A0A7R9H047</accession>
<dbReference type="EMBL" id="OC318982">
    <property type="protein sequence ID" value="CAD7403857.1"/>
    <property type="molecule type" value="Genomic_DNA"/>
</dbReference>
<proteinExistence type="predicted"/>
<protein>
    <submittedName>
        <fullName evidence="1">Uncharacterized protein</fullName>
    </submittedName>
</protein>
<reference evidence="1" key="1">
    <citation type="submission" date="2020-11" db="EMBL/GenBank/DDBJ databases">
        <authorList>
            <person name="Tran Van P."/>
        </authorList>
    </citation>
    <scope>NUCLEOTIDE SEQUENCE</scope>
</reference>
<name>A0A7R9H047_TIMCR</name>
<sequence length="67" mass="7774">MQEETLTVCEACKEKKKKFDLQKKIKKIKMRLAITTPWTTFPRDDLGVDKVATVYTWSLGNISFFSS</sequence>
<evidence type="ECO:0000313" key="1">
    <source>
        <dbReference type="EMBL" id="CAD7403857.1"/>
    </source>
</evidence>
<gene>
    <name evidence="1" type="ORF">TCEB3V08_LOCUS7202</name>
</gene>